<evidence type="ECO:0000256" key="1">
    <source>
        <dbReference type="SAM" id="Phobius"/>
    </source>
</evidence>
<dbReference type="AlphaFoldDB" id="A0A636IKQ9"/>
<evidence type="ECO:0000313" key="2">
    <source>
        <dbReference type="EMBL" id="EDI0448436.1"/>
    </source>
</evidence>
<feature type="transmembrane region" description="Helical" evidence="1">
    <location>
        <begin position="109"/>
        <end position="128"/>
    </location>
</feature>
<gene>
    <name evidence="2" type="ORF">CC757_18535</name>
</gene>
<keyword evidence="1" id="KW-0472">Membrane</keyword>
<proteinExistence type="predicted"/>
<comment type="caution">
    <text evidence="2">The sequence shown here is derived from an EMBL/GenBank/DDBJ whole genome shotgun (WGS) entry which is preliminary data.</text>
</comment>
<feature type="transmembrane region" description="Helical" evidence="1">
    <location>
        <begin position="45"/>
        <end position="63"/>
    </location>
</feature>
<protein>
    <submittedName>
        <fullName evidence="2">Uncharacterized protein</fullName>
    </submittedName>
</protein>
<keyword evidence="1" id="KW-1133">Transmembrane helix</keyword>
<reference evidence="2" key="1">
    <citation type="submission" date="2018-07" db="EMBL/GenBank/DDBJ databases">
        <authorList>
            <person name="Ashton P.M."/>
            <person name="Dallman T."/>
            <person name="Nair S."/>
            <person name="De Pinna E."/>
            <person name="Peters T."/>
            <person name="Grant K."/>
        </authorList>
    </citation>
    <scope>NUCLEOTIDE SEQUENCE</scope>
    <source>
        <strain evidence="2">335522</strain>
    </source>
</reference>
<organism evidence="2">
    <name type="scientific">Salmonella newport</name>
    <dbReference type="NCBI Taxonomy" id="108619"/>
    <lineage>
        <taxon>Bacteria</taxon>
        <taxon>Pseudomonadati</taxon>
        <taxon>Pseudomonadota</taxon>
        <taxon>Gammaproteobacteria</taxon>
        <taxon>Enterobacterales</taxon>
        <taxon>Enterobacteriaceae</taxon>
        <taxon>Salmonella</taxon>
    </lineage>
</organism>
<keyword evidence="1" id="KW-0812">Transmembrane</keyword>
<dbReference type="EMBL" id="AAMJQQ010000017">
    <property type="protein sequence ID" value="EDI0448436.1"/>
    <property type="molecule type" value="Genomic_DNA"/>
</dbReference>
<sequence length="130" mass="15175">MSLPFRRDIAVIVSLLFLYWGLSFATEYFLNEHPLSAEAWQKMRLQILLVTVSLVITTGRLFVLDTSDRREAMQVMLLVMLILHVLALLLPFVWLFYQWQWDGESFLQWQGYVFGLALVILPATVFIFSS</sequence>
<accession>A0A636IKQ9</accession>
<name>A0A636IKQ9_SALNE</name>
<feature type="transmembrane region" description="Helical" evidence="1">
    <location>
        <begin position="75"/>
        <end position="97"/>
    </location>
</feature>